<proteinExistence type="predicted"/>
<feature type="compositionally biased region" description="Polar residues" evidence="1">
    <location>
        <begin position="12"/>
        <end position="24"/>
    </location>
</feature>
<accession>A0A2N5USN0</accession>
<feature type="transmembrane region" description="Helical" evidence="2">
    <location>
        <begin position="155"/>
        <end position="175"/>
    </location>
</feature>
<keyword evidence="2" id="KW-1133">Transmembrane helix</keyword>
<gene>
    <name evidence="3" type="ORF">PCASD_09341</name>
</gene>
<reference evidence="3 4" key="1">
    <citation type="submission" date="2017-11" db="EMBL/GenBank/DDBJ databases">
        <title>De novo assembly and phasing of dikaryotic genomes from two isolates of Puccinia coronata f. sp. avenae, the causal agent of oat crown rust.</title>
        <authorList>
            <person name="Miller M.E."/>
            <person name="Zhang Y."/>
            <person name="Omidvar V."/>
            <person name="Sperschneider J."/>
            <person name="Schwessinger B."/>
            <person name="Raley C."/>
            <person name="Palmer J.M."/>
            <person name="Garnica D."/>
            <person name="Upadhyaya N."/>
            <person name="Rathjen J."/>
            <person name="Taylor J.M."/>
            <person name="Park R.F."/>
            <person name="Dodds P.N."/>
            <person name="Hirsch C.D."/>
            <person name="Kianian S.F."/>
            <person name="Figueroa M."/>
        </authorList>
    </citation>
    <scope>NUCLEOTIDE SEQUENCE [LARGE SCALE GENOMIC DNA]</scope>
    <source>
        <strain evidence="3">12SD80</strain>
    </source>
</reference>
<feature type="transmembrane region" description="Helical" evidence="2">
    <location>
        <begin position="53"/>
        <end position="73"/>
    </location>
</feature>
<evidence type="ECO:0000313" key="4">
    <source>
        <dbReference type="Proteomes" id="UP000235392"/>
    </source>
</evidence>
<feature type="compositionally biased region" description="Basic and acidic residues" evidence="1">
    <location>
        <begin position="27"/>
        <end position="39"/>
    </location>
</feature>
<protein>
    <submittedName>
        <fullName evidence="3">Uncharacterized protein</fullName>
    </submittedName>
</protein>
<feature type="region of interest" description="Disordered" evidence="1">
    <location>
        <begin position="1"/>
        <end position="48"/>
    </location>
</feature>
<sequence>MNPRKPFLPYSSLPNTRPKISSPLTVELKRDSPSPDRKQQPHSQEQSRPSPRCLLLFLLIDSLIFIQLAHRILTPYLLPHLTQSIVHLFSLPFIELPLPAELVVPTLTLLKALSAICLLHTGSTILSYSSHSLLVYTPIAALVYIANLYPSLSSSLLLCIVCLLVVSLVICLPLLRLTQVLLDLEDQQALEAGHNRHLHYSNSGGKPATFVRKHDHSSRHSNRLAPQARYQHLMNPF</sequence>
<keyword evidence="2" id="KW-0812">Transmembrane</keyword>
<dbReference type="AlphaFoldDB" id="A0A2N5USN0"/>
<comment type="caution">
    <text evidence="3">The sequence shown here is derived from an EMBL/GenBank/DDBJ whole genome shotgun (WGS) entry which is preliminary data.</text>
</comment>
<feature type="transmembrane region" description="Helical" evidence="2">
    <location>
        <begin position="102"/>
        <end position="121"/>
    </location>
</feature>
<organism evidence="3 4">
    <name type="scientific">Puccinia coronata f. sp. avenae</name>
    <dbReference type="NCBI Taxonomy" id="200324"/>
    <lineage>
        <taxon>Eukaryota</taxon>
        <taxon>Fungi</taxon>
        <taxon>Dikarya</taxon>
        <taxon>Basidiomycota</taxon>
        <taxon>Pucciniomycotina</taxon>
        <taxon>Pucciniomycetes</taxon>
        <taxon>Pucciniales</taxon>
        <taxon>Pucciniaceae</taxon>
        <taxon>Puccinia</taxon>
    </lineage>
</organism>
<feature type="transmembrane region" description="Helical" evidence="2">
    <location>
        <begin position="133"/>
        <end position="149"/>
    </location>
</feature>
<keyword evidence="2" id="KW-0472">Membrane</keyword>
<name>A0A2N5USN0_9BASI</name>
<evidence type="ECO:0000256" key="1">
    <source>
        <dbReference type="SAM" id="MobiDB-lite"/>
    </source>
</evidence>
<dbReference type="EMBL" id="PGCI01000098">
    <property type="protein sequence ID" value="PLW40744.1"/>
    <property type="molecule type" value="Genomic_DNA"/>
</dbReference>
<evidence type="ECO:0000256" key="2">
    <source>
        <dbReference type="SAM" id="Phobius"/>
    </source>
</evidence>
<dbReference type="Proteomes" id="UP000235392">
    <property type="component" value="Unassembled WGS sequence"/>
</dbReference>
<evidence type="ECO:0000313" key="3">
    <source>
        <dbReference type="EMBL" id="PLW40744.1"/>
    </source>
</evidence>